<name>A0ABQ4EXS8_9ACTN</name>
<keyword evidence="3" id="KW-1185">Reference proteome</keyword>
<proteinExistence type="predicted"/>
<comment type="caution">
    <text evidence="2">The sequence shown here is derived from an EMBL/GenBank/DDBJ whole genome shotgun (WGS) entry which is preliminary data.</text>
</comment>
<sequence length="60" mass="6542">MNNLRSSVPAATGGSIERDHDQVAPLPELAERHVLAALTRFGADHLIAVRSRTDQDPVLR</sequence>
<evidence type="ECO:0000256" key="1">
    <source>
        <dbReference type="SAM" id="MobiDB-lite"/>
    </source>
</evidence>
<organism evidence="2 3">
    <name type="scientific">Plantactinospora mayteni</name>
    <dbReference type="NCBI Taxonomy" id="566021"/>
    <lineage>
        <taxon>Bacteria</taxon>
        <taxon>Bacillati</taxon>
        <taxon>Actinomycetota</taxon>
        <taxon>Actinomycetes</taxon>
        <taxon>Micromonosporales</taxon>
        <taxon>Micromonosporaceae</taxon>
        <taxon>Plantactinospora</taxon>
    </lineage>
</organism>
<gene>
    <name evidence="2" type="ORF">Pma05_60040</name>
</gene>
<dbReference type="Proteomes" id="UP000621500">
    <property type="component" value="Unassembled WGS sequence"/>
</dbReference>
<dbReference type="EMBL" id="BONX01000044">
    <property type="protein sequence ID" value="GIG99431.1"/>
    <property type="molecule type" value="Genomic_DNA"/>
</dbReference>
<evidence type="ECO:0000313" key="2">
    <source>
        <dbReference type="EMBL" id="GIG99431.1"/>
    </source>
</evidence>
<protein>
    <submittedName>
        <fullName evidence="2">Uncharacterized protein</fullName>
    </submittedName>
</protein>
<evidence type="ECO:0000313" key="3">
    <source>
        <dbReference type="Proteomes" id="UP000621500"/>
    </source>
</evidence>
<reference evidence="2 3" key="1">
    <citation type="submission" date="2021-01" db="EMBL/GenBank/DDBJ databases">
        <title>Whole genome shotgun sequence of Plantactinospora mayteni NBRC 109088.</title>
        <authorList>
            <person name="Komaki H."/>
            <person name="Tamura T."/>
        </authorList>
    </citation>
    <scope>NUCLEOTIDE SEQUENCE [LARGE SCALE GENOMIC DNA]</scope>
    <source>
        <strain evidence="2 3">NBRC 109088</strain>
    </source>
</reference>
<feature type="region of interest" description="Disordered" evidence="1">
    <location>
        <begin position="1"/>
        <end position="24"/>
    </location>
</feature>
<accession>A0ABQ4EXS8</accession>